<sequence>MPNKIPLKKDTLVHEKEKLNEKFKELNKKFNEKFNEVKPKIINYAKDLRDNFKNDYSKNVNNFTIKNVMFSGRIMPEIINEEAEIIKEEYYEIRVKCLYENSIFANDKYCSLPYLEKLPQNEELPGILVNIRTTGFSQRRFWKIYKPDFKLYYQIEYGASSLDEMKINLNIALPVNSRNIFHCKEQFETLLRNSKVKEDEVKLEGDDHWVLKKEIKINKNEFKEKYFEFKIKLPNYNCEGIMQPCPICQDNMYLETKKYGDCQHEFHQTCLTKWISSNATSPSCPVCRNTAISRENNKECLFCDLDSTDDEKDEIREIKQNNKIKEINRNKGKNVVNFMENCEDEEGSTEIAVYIEDPVFSDKSYEFEFLPVLLVLLLATELLLVSSRFTKTKKPKHETTTPAINATEEIENDPAPAHCHKCHNYCECGYYQCNGCWCNECDSW</sequence>
<evidence type="ECO:0000256" key="2">
    <source>
        <dbReference type="ARBA" id="ARBA00022833"/>
    </source>
</evidence>
<name>A0A915NHP0_9BILA</name>
<dbReference type="Gene3D" id="3.30.40.10">
    <property type="entry name" value="Zinc/RING finger domain, C3HC4 (zinc finger)"/>
    <property type="match status" value="1"/>
</dbReference>
<dbReference type="AlphaFoldDB" id="A0A915NHP0"/>
<evidence type="ECO:0000256" key="3">
    <source>
        <dbReference type="PROSITE-ProRule" id="PRU00175"/>
    </source>
</evidence>
<organism evidence="6 7">
    <name type="scientific">Meloidogyne floridensis</name>
    <dbReference type="NCBI Taxonomy" id="298350"/>
    <lineage>
        <taxon>Eukaryota</taxon>
        <taxon>Metazoa</taxon>
        <taxon>Ecdysozoa</taxon>
        <taxon>Nematoda</taxon>
        <taxon>Chromadorea</taxon>
        <taxon>Rhabditida</taxon>
        <taxon>Tylenchina</taxon>
        <taxon>Tylenchomorpha</taxon>
        <taxon>Tylenchoidea</taxon>
        <taxon>Meloidogynidae</taxon>
        <taxon>Meloidogyninae</taxon>
        <taxon>Meloidogyne</taxon>
    </lineage>
</organism>
<dbReference type="WBParaSite" id="scf7180000417539.g1380">
    <property type="protein sequence ID" value="scf7180000417539.g1380"/>
    <property type="gene ID" value="scf7180000417539.g1380"/>
</dbReference>
<evidence type="ECO:0000259" key="5">
    <source>
        <dbReference type="PROSITE" id="PS50089"/>
    </source>
</evidence>
<protein>
    <submittedName>
        <fullName evidence="7">RING-type domain-containing protein</fullName>
    </submittedName>
</protein>
<keyword evidence="4" id="KW-0175">Coiled coil</keyword>
<evidence type="ECO:0000256" key="1">
    <source>
        <dbReference type="ARBA" id="ARBA00022771"/>
    </source>
</evidence>
<keyword evidence="2" id="KW-0862">Zinc</keyword>
<keyword evidence="1 3" id="KW-0479">Metal-binding</keyword>
<dbReference type="Pfam" id="PF13639">
    <property type="entry name" value="zf-RING_2"/>
    <property type="match status" value="1"/>
</dbReference>
<evidence type="ECO:0000313" key="7">
    <source>
        <dbReference type="WBParaSite" id="scf7180000417539.g1380"/>
    </source>
</evidence>
<keyword evidence="6" id="KW-1185">Reference proteome</keyword>
<accession>A0A915NHP0</accession>
<dbReference type="SUPFAM" id="SSF57850">
    <property type="entry name" value="RING/U-box"/>
    <property type="match status" value="1"/>
</dbReference>
<dbReference type="SMART" id="SM00184">
    <property type="entry name" value="RING"/>
    <property type="match status" value="1"/>
</dbReference>
<dbReference type="InterPro" id="IPR013083">
    <property type="entry name" value="Znf_RING/FYVE/PHD"/>
</dbReference>
<dbReference type="GO" id="GO:0008270">
    <property type="term" value="F:zinc ion binding"/>
    <property type="evidence" value="ECO:0007669"/>
    <property type="project" value="UniProtKB-KW"/>
</dbReference>
<keyword evidence="1 3" id="KW-0863">Zinc-finger</keyword>
<evidence type="ECO:0000313" key="6">
    <source>
        <dbReference type="Proteomes" id="UP000887560"/>
    </source>
</evidence>
<reference evidence="7" key="1">
    <citation type="submission" date="2022-11" db="UniProtKB">
        <authorList>
            <consortium name="WormBaseParasite"/>
        </authorList>
    </citation>
    <scope>IDENTIFICATION</scope>
</reference>
<dbReference type="PROSITE" id="PS50089">
    <property type="entry name" value="ZF_RING_2"/>
    <property type="match status" value="1"/>
</dbReference>
<proteinExistence type="predicted"/>
<dbReference type="InterPro" id="IPR001841">
    <property type="entry name" value="Znf_RING"/>
</dbReference>
<feature type="domain" description="RING-type" evidence="5">
    <location>
        <begin position="245"/>
        <end position="288"/>
    </location>
</feature>
<dbReference type="Proteomes" id="UP000887560">
    <property type="component" value="Unplaced"/>
</dbReference>
<feature type="coiled-coil region" evidence="4">
    <location>
        <begin position="9"/>
        <end position="36"/>
    </location>
</feature>
<evidence type="ECO:0000256" key="4">
    <source>
        <dbReference type="SAM" id="Coils"/>
    </source>
</evidence>